<dbReference type="AlphaFoldDB" id="A0A1H2R740"/>
<keyword evidence="3" id="KW-1185">Reference proteome</keyword>
<accession>A0A1H2R740</accession>
<name>A0A1H2R740_9PSED</name>
<proteinExistence type="predicted"/>
<dbReference type="GO" id="GO:0043448">
    <property type="term" value="P:alkane catabolic process"/>
    <property type="evidence" value="ECO:0007669"/>
    <property type="project" value="TreeGrafter"/>
</dbReference>
<dbReference type="Pfam" id="PF03640">
    <property type="entry name" value="Lipoprotein_15"/>
    <property type="match status" value="2"/>
</dbReference>
<organism evidence="2 3">
    <name type="scientific">Pseudomonas kuykendallii</name>
    <dbReference type="NCBI Taxonomy" id="1007099"/>
    <lineage>
        <taxon>Bacteria</taxon>
        <taxon>Pseudomonadati</taxon>
        <taxon>Pseudomonadota</taxon>
        <taxon>Gammaproteobacteria</taxon>
        <taxon>Pseudomonadales</taxon>
        <taxon>Pseudomonadaceae</taxon>
        <taxon>Pseudomonas</taxon>
    </lineage>
</organism>
<protein>
    <submittedName>
        <fullName evidence="2">Predicted lipoprotein with conserved Yx(FWY)xxD motif</fullName>
    </submittedName>
</protein>
<dbReference type="STRING" id="1007099.SAMN05216287_0260"/>
<evidence type="ECO:0000313" key="2">
    <source>
        <dbReference type="EMBL" id="SDW15286.1"/>
    </source>
</evidence>
<reference evidence="3" key="1">
    <citation type="submission" date="2016-10" db="EMBL/GenBank/DDBJ databases">
        <authorList>
            <person name="Varghese N."/>
            <person name="Submissions S."/>
        </authorList>
    </citation>
    <scope>NUCLEOTIDE SEQUENCE [LARGE SCALE GENOMIC DNA]</scope>
    <source>
        <strain evidence="3">NRRL B-59562</strain>
    </source>
</reference>
<gene>
    <name evidence="2" type="ORF">SAMN05216287_0260</name>
</gene>
<dbReference type="InterPro" id="IPR005297">
    <property type="entry name" value="Lipoprotein_repeat"/>
</dbReference>
<dbReference type="PIRSF" id="PIRSF029720">
    <property type="entry name" value="UCP029720"/>
    <property type="match status" value="1"/>
</dbReference>
<feature type="chain" id="PRO_5017451016" evidence="1">
    <location>
        <begin position="21"/>
        <end position="119"/>
    </location>
</feature>
<evidence type="ECO:0000313" key="3">
    <source>
        <dbReference type="Proteomes" id="UP000243778"/>
    </source>
</evidence>
<dbReference type="RefSeq" id="WP_090223923.1">
    <property type="nucleotide sequence ID" value="NZ_FNNU01000001.1"/>
</dbReference>
<dbReference type="EMBL" id="FNNU01000001">
    <property type="protein sequence ID" value="SDW15286.1"/>
    <property type="molecule type" value="Genomic_DNA"/>
</dbReference>
<evidence type="ECO:0000256" key="1">
    <source>
        <dbReference type="SAM" id="SignalP"/>
    </source>
</evidence>
<feature type="signal peptide" evidence="1">
    <location>
        <begin position="1"/>
        <end position="20"/>
    </location>
</feature>
<dbReference type="PANTHER" id="PTHR39335">
    <property type="entry name" value="BLL4220 PROTEIN"/>
    <property type="match status" value="1"/>
</dbReference>
<dbReference type="PANTHER" id="PTHR39335:SF1">
    <property type="entry name" value="BLL4220 PROTEIN"/>
    <property type="match status" value="1"/>
</dbReference>
<keyword evidence="1" id="KW-0732">Signal</keyword>
<dbReference type="Proteomes" id="UP000243778">
    <property type="component" value="Unassembled WGS sequence"/>
</dbReference>
<sequence>MTLKYALAATALAFSGVTFAAPPAMEKGGMLVDAKGMTLYTYDKDTKDISKCSGPCAENWPPLMADADAKPDGQWTLAKREDGTLQWAYADKPLYTFAKDKPGEMNGDGKGGVWHMAKP</sequence>
<dbReference type="OrthoDB" id="9800666at2"/>
<dbReference type="InterPro" id="IPR014558">
    <property type="entry name" value="UCP029720"/>
</dbReference>
<keyword evidence="2" id="KW-0449">Lipoprotein</keyword>